<name>A0A7X2LSA1_9BURK</name>
<comment type="caution">
    <text evidence="2">The sequence shown here is derived from an EMBL/GenBank/DDBJ whole genome shotgun (WGS) entry which is preliminary data.</text>
</comment>
<dbReference type="EMBL" id="WKJJ01000004">
    <property type="protein sequence ID" value="MRV71673.1"/>
    <property type="molecule type" value="Genomic_DNA"/>
</dbReference>
<dbReference type="AlphaFoldDB" id="A0A7X2LSA1"/>
<dbReference type="Proteomes" id="UP000446768">
    <property type="component" value="Unassembled WGS sequence"/>
</dbReference>
<protein>
    <submittedName>
        <fullName evidence="2">Uncharacterized protein</fullName>
    </submittedName>
</protein>
<evidence type="ECO:0000313" key="3">
    <source>
        <dbReference type="Proteomes" id="UP000446768"/>
    </source>
</evidence>
<keyword evidence="3" id="KW-1185">Reference proteome</keyword>
<evidence type="ECO:0000256" key="1">
    <source>
        <dbReference type="SAM" id="SignalP"/>
    </source>
</evidence>
<gene>
    <name evidence="2" type="ORF">GJ700_08030</name>
</gene>
<reference evidence="2 3" key="1">
    <citation type="submission" date="2019-11" db="EMBL/GenBank/DDBJ databases">
        <title>Novel species isolated from a subtropical stream in China.</title>
        <authorList>
            <person name="Lu H."/>
        </authorList>
    </citation>
    <scope>NUCLEOTIDE SEQUENCE [LARGE SCALE GENOMIC DNA]</scope>
    <source>
        <strain evidence="2 3">FT92W</strain>
    </source>
</reference>
<feature type="chain" id="PRO_5030865776" evidence="1">
    <location>
        <begin position="23"/>
        <end position="62"/>
    </location>
</feature>
<organism evidence="2 3">
    <name type="scientific">Pseudoduganella rivuli</name>
    <dbReference type="NCBI Taxonomy" id="2666085"/>
    <lineage>
        <taxon>Bacteria</taxon>
        <taxon>Pseudomonadati</taxon>
        <taxon>Pseudomonadota</taxon>
        <taxon>Betaproteobacteria</taxon>
        <taxon>Burkholderiales</taxon>
        <taxon>Oxalobacteraceae</taxon>
        <taxon>Telluria group</taxon>
        <taxon>Pseudoduganella</taxon>
    </lineage>
</organism>
<dbReference type="RefSeq" id="WP_154372396.1">
    <property type="nucleotide sequence ID" value="NZ_WKJJ01000004.1"/>
</dbReference>
<accession>A0A7X2LSA1</accession>
<proteinExistence type="predicted"/>
<feature type="signal peptide" evidence="1">
    <location>
        <begin position="1"/>
        <end position="22"/>
    </location>
</feature>
<keyword evidence="1" id="KW-0732">Signal</keyword>
<sequence length="62" mass="6612">MDTFRKKSWKWLLILAGGLAAAAAGGVFDDPAPAGQIQAVMPDGYPGIPPAFSWDDIFRAPH</sequence>
<evidence type="ECO:0000313" key="2">
    <source>
        <dbReference type="EMBL" id="MRV71673.1"/>
    </source>
</evidence>